<dbReference type="Proteomes" id="UP000240760">
    <property type="component" value="Unassembled WGS sequence"/>
</dbReference>
<name>A0A2T4BQW7_TRILO</name>
<sequence>MSSASMLSLFGAFVTRTATSFNMARMSRANVVTSCVVDSAGQYYRNIPLEARRRRQAAWLSDGLLDSAKRL</sequence>
<evidence type="ECO:0000313" key="2">
    <source>
        <dbReference type="Proteomes" id="UP000240760"/>
    </source>
</evidence>
<organism evidence="1 2">
    <name type="scientific">Trichoderma longibrachiatum ATCC 18648</name>
    <dbReference type="NCBI Taxonomy" id="983965"/>
    <lineage>
        <taxon>Eukaryota</taxon>
        <taxon>Fungi</taxon>
        <taxon>Dikarya</taxon>
        <taxon>Ascomycota</taxon>
        <taxon>Pezizomycotina</taxon>
        <taxon>Sordariomycetes</taxon>
        <taxon>Hypocreomycetidae</taxon>
        <taxon>Hypocreales</taxon>
        <taxon>Hypocreaceae</taxon>
        <taxon>Trichoderma</taxon>
    </lineage>
</organism>
<accession>A0A2T4BQW7</accession>
<feature type="non-terminal residue" evidence="1">
    <location>
        <position position="71"/>
    </location>
</feature>
<protein>
    <submittedName>
        <fullName evidence="1">Uncharacterized protein</fullName>
    </submittedName>
</protein>
<evidence type="ECO:0000313" key="1">
    <source>
        <dbReference type="EMBL" id="PTB71713.1"/>
    </source>
</evidence>
<keyword evidence="2" id="KW-1185">Reference proteome</keyword>
<proteinExistence type="predicted"/>
<gene>
    <name evidence="1" type="ORF">M440DRAFT_1406227</name>
</gene>
<reference evidence="1 2" key="1">
    <citation type="submission" date="2016-07" db="EMBL/GenBank/DDBJ databases">
        <title>Multiple horizontal gene transfer events from other fungi enriched the ability of initially mycotrophic Trichoderma (Ascomycota) to feed on dead plant biomass.</title>
        <authorList>
            <consortium name="DOE Joint Genome Institute"/>
            <person name="Aerts A."/>
            <person name="Atanasova L."/>
            <person name="Chenthamara K."/>
            <person name="Zhang J."/>
            <person name="Grujic M."/>
            <person name="Henrissat B."/>
            <person name="Kuo A."/>
            <person name="Salamov A."/>
            <person name="Lipzen A."/>
            <person name="Labutti K."/>
            <person name="Barry K."/>
            <person name="Miao Y."/>
            <person name="Rahimi M.J."/>
            <person name="Shen Q."/>
            <person name="Grigoriev I.V."/>
            <person name="Kubicek C.P."/>
            <person name="Druzhinina I.S."/>
        </authorList>
    </citation>
    <scope>NUCLEOTIDE SEQUENCE [LARGE SCALE GENOMIC DNA]</scope>
    <source>
        <strain evidence="1 2">ATCC 18648</strain>
    </source>
</reference>
<dbReference type="EMBL" id="KZ679146">
    <property type="protein sequence ID" value="PTB71713.1"/>
    <property type="molecule type" value="Genomic_DNA"/>
</dbReference>
<dbReference type="AlphaFoldDB" id="A0A2T4BQW7"/>